<name>A0A7N1A7N6_KALFE</name>
<evidence type="ECO:0000313" key="2">
    <source>
        <dbReference type="Proteomes" id="UP000594263"/>
    </source>
</evidence>
<reference evidence="1" key="1">
    <citation type="submission" date="2021-01" db="UniProtKB">
        <authorList>
            <consortium name="EnsemblPlants"/>
        </authorList>
    </citation>
    <scope>IDENTIFICATION</scope>
</reference>
<dbReference type="PANTHER" id="PTHR13017">
    <property type="entry name" value="5-FORMYLTETRAHYDROFOLATE CYCLO-LIGASE-RELATED"/>
    <property type="match status" value="1"/>
</dbReference>
<dbReference type="EnsemblPlants" id="Kaladp0119s0006.1.v1.1">
    <property type="protein sequence ID" value="Kaladp0119s0006.1.v1.1"/>
    <property type="gene ID" value="Kaladp0119s0006.v1.1"/>
</dbReference>
<dbReference type="Gramene" id="Kaladp0119s0006.1.v1.1">
    <property type="protein sequence ID" value="Kaladp0119s0006.1.v1.1"/>
    <property type="gene ID" value="Kaladp0119s0006.v1.1"/>
</dbReference>
<dbReference type="GO" id="GO:0005737">
    <property type="term" value="C:cytoplasm"/>
    <property type="evidence" value="ECO:0007669"/>
    <property type="project" value="TreeGrafter"/>
</dbReference>
<dbReference type="InterPro" id="IPR002698">
    <property type="entry name" value="FTHF_cligase"/>
</dbReference>
<protein>
    <submittedName>
        <fullName evidence="1">Uncharacterized protein</fullName>
    </submittedName>
</protein>
<sequence>MCAFMAVTATTTTPSRGALRLRFGGWPFRGPPRTTNYPSSLHSPSPCRKTILKLEKRYSSNNESISVFDEGAFEAERLKLDAQARQSMADTFKNVMTAEESTDEDPKAWKWTIRKRVWDLMEALNIAQNPRPVHHRIPNFVGAQAAAKKVSPL</sequence>
<accession>A0A7N1A7N6</accession>
<organism evidence="1 2">
    <name type="scientific">Kalanchoe fedtschenkoi</name>
    <name type="common">Lavender scallops</name>
    <name type="synonym">South American air plant</name>
    <dbReference type="NCBI Taxonomy" id="63787"/>
    <lineage>
        <taxon>Eukaryota</taxon>
        <taxon>Viridiplantae</taxon>
        <taxon>Streptophyta</taxon>
        <taxon>Embryophyta</taxon>
        <taxon>Tracheophyta</taxon>
        <taxon>Spermatophyta</taxon>
        <taxon>Magnoliopsida</taxon>
        <taxon>eudicotyledons</taxon>
        <taxon>Gunneridae</taxon>
        <taxon>Pentapetalae</taxon>
        <taxon>Saxifragales</taxon>
        <taxon>Crassulaceae</taxon>
        <taxon>Kalanchoe</taxon>
    </lineage>
</organism>
<evidence type="ECO:0000313" key="1">
    <source>
        <dbReference type="EnsemblPlants" id="Kaladp0119s0006.1.v1.1"/>
    </source>
</evidence>
<dbReference type="AlphaFoldDB" id="A0A7N1A7N6"/>
<proteinExistence type="predicted"/>
<dbReference type="PANTHER" id="PTHR13017:SF0">
    <property type="entry name" value="METHENYLTETRAHYDROFOLATE SYNTHASE DOMAIN-CONTAINING PROTEIN"/>
    <property type="match status" value="1"/>
</dbReference>
<keyword evidence="2" id="KW-1185">Reference proteome</keyword>
<dbReference type="Proteomes" id="UP000594263">
    <property type="component" value="Unplaced"/>
</dbReference>